<organism evidence="2 3">
    <name type="scientific">Cirrhinus mrigala</name>
    <name type="common">Mrigala</name>
    <dbReference type="NCBI Taxonomy" id="683832"/>
    <lineage>
        <taxon>Eukaryota</taxon>
        <taxon>Metazoa</taxon>
        <taxon>Chordata</taxon>
        <taxon>Craniata</taxon>
        <taxon>Vertebrata</taxon>
        <taxon>Euteleostomi</taxon>
        <taxon>Actinopterygii</taxon>
        <taxon>Neopterygii</taxon>
        <taxon>Teleostei</taxon>
        <taxon>Ostariophysi</taxon>
        <taxon>Cypriniformes</taxon>
        <taxon>Cyprinidae</taxon>
        <taxon>Labeoninae</taxon>
        <taxon>Labeonini</taxon>
        <taxon>Cirrhinus</taxon>
    </lineage>
</organism>
<keyword evidence="3" id="KW-1185">Reference proteome</keyword>
<gene>
    <name evidence="2" type="ORF">M9458_027564</name>
</gene>
<evidence type="ECO:0000313" key="2">
    <source>
        <dbReference type="EMBL" id="KAL0178670.1"/>
    </source>
</evidence>
<dbReference type="Proteomes" id="UP001529510">
    <property type="component" value="Unassembled WGS sequence"/>
</dbReference>
<evidence type="ECO:0000256" key="1">
    <source>
        <dbReference type="SAM" id="MobiDB-lite"/>
    </source>
</evidence>
<protein>
    <submittedName>
        <fullName evidence="2">Uncharacterized protein</fullName>
    </submittedName>
</protein>
<comment type="caution">
    <text evidence="2">The sequence shown here is derived from an EMBL/GenBank/DDBJ whole genome shotgun (WGS) entry which is preliminary data.</text>
</comment>
<feature type="non-terminal residue" evidence="2">
    <location>
        <position position="1"/>
    </location>
</feature>
<feature type="region of interest" description="Disordered" evidence="1">
    <location>
        <begin position="31"/>
        <end position="52"/>
    </location>
</feature>
<reference evidence="2 3" key="1">
    <citation type="submission" date="2024-05" db="EMBL/GenBank/DDBJ databases">
        <title>Genome sequencing and assembly of Indian major carp, Cirrhinus mrigala (Hamilton, 1822).</title>
        <authorList>
            <person name="Mohindra V."/>
            <person name="Chowdhury L.M."/>
            <person name="Lal K."/>
            <person name="Jena J.K."/>
        </authorList>
    </citation>
    <scope>NUCLEOTIDE SEQUENCE [LARGE SCALE GENOMIC DNA]</scope>
    <source>
        <strain evidence="2">CM1030</strain>
        <tissue evidence="2">Blood</tissue>
    </source>
</reference>
<proteinExistence type="predicted"/>
<accession>A0ABD0PXZ1</accession>
<feature type="non-terminal residue" evidence="2">
    <location>
        <position position="52"/>
    </location>
</feature>
<dbReference type="AlphaFoldDB" id="A0ABD0PXZ1"/>
<sequence>VAQIGQTLAWNSQSPDTIRRKASVFPPVLQLERDASHRRNDRYDSRVSRREA</sequence>
<evidence type="ECO:0000313" key="3">
    <source>
        <dbReference type="Proteomes" id="UP001529510"/>
    </source>
</evidence>
<name>A0ABD0PXZ1_CIRMR</name>
<dbReference type="EMBL" id="JAMKFB020000013">
    <property type="protein sequence ID" value="KAL0178670.1"/>
    <property type="molecule type" value="Genomic_DNA"/>
</dbReference>